<organism evidence="1 2">
    <name type="scientific">Streptodolium elevatio</name>
    <dbReference type="NCBI Taxonomy" id="3157996"/>
    <lineage>
        <taxon>Bacteria</taxon>
        <taxon>Bacillati</taxon>
        <taxon>Actinomycetota</taxon>
        <taxon>Actinomycetes</taxon>
        <taxon>Kitasatosporales</taxon>
        <taxon>Streptomycetaceae</taxon>
        <taxon>Streptodolium</taxon>
    </lineage>
</organism>
<reference evidence="1 2" key="1">
    <citation type="submission" date="2024-06" db="EMBL/GenBank/DDBJ databases">
        <title>The Natural Products Discovery Center: Release of the First 8490 Sequenced Strains for Exploring Actinobacteria Biosynthetic Diversity.</title>
        <authorList>
            <person name="Kalkreuter E."/>
            <person name="Kautsar S.A."/>
            <person name="Yang D."/>
            <person name="Bader C.D."/>
            <person name="Teijaro C.N."/>
            <person name="Fluegel L."/>
            <person name="Davis C.M."/>
            <person name="Simpson J.R."/>
            <person name="Lauterbach L."/>
            <person name="Steele A.D."/>
            <person name="Gui C."/>
            <person name="Meng S."/>
            <person name="Li G."/>
            <person name="Viehrig K."/>
            <person name="Ye F."/>
            <person name="Su P."/>
            <person name="Kiefer A.F."/>
            <person name="Nichols A."/>
            <person name="Cepeda A.J."/>
            <person name="Yan W."/>
            <person name="Fan B."/>
            <person name="Jiang Y."/>
            <person name="Adhikari A."/>
            <person name="Zheng C.-J."/>
            <person name="Schuster L."/>
            <person name="Cowan T.M."/>
            <person name="Smanski M.J."/>
            <person name="Chevrette M.G."/>
            <person name="De Carvalho L.P.S."/>
            <person name="Shen B."/>
        </authorList>
    </citation>
    <scope>NUCLEOTIDE SEQUENCE [LARGE SCALE GENOMIC DNA]</scope>
    <source>
        <strain evidence="1 2">NPDC048946</strain>
    </source>
</reference>
<evidence type="ECO:0000313" key="1">
    <source>
        <dbReference type="EMBL" id="MEU8132132.1"/>
    </source>
</evidence>
<dbReference type="RefSeq" id="WP_358347465.1">
    <property type="nucleotide sequence ID" value="NZ_JBEZFP010000002.1"/>
</dbReference>
<keyword evidence="2" id="KW-1185">Reference proteome</keyword>
<gene>
    <name evidence="1" type="ORF">AB0C36_01340</name>
</gene>
<dbReference type="EMBL" id="JBEZFP010000002">
    <property type="protein sequence ID" value="MEU8132132.1"/>
    <property type="molecule type" value="Genomic_DNA"/>
</dbReference>
<evidence type="ECO:0008006" key="3">
    <source>
        <dbReference type="Google" id="ProtNLM"/>
    </source>
</evidence>
<name>A0ABV3D9I2_9ACTN</name>
<sequence length="479" mass="53912">MKYTLNEKQLGLLRRVSEAPGTFVAGPQETNIVWALESRGLVKSSYARGGKAVAVTADGRFFLKHGKHPQEIAAEKERLKNDPAQAALAPKDGVELLARIVQGQGTVTVTDPGPGTRNRWKAAYYHALHHGHVPEGHKLRFTGRNKGDIVIRLLNEEAQRAEEPPPVPLIEVPQELAHPHSLVARAAKSLGRSRTMADSRGHPDAVPIHVSRPLADRALRIAQAVISEAERRGHEVAVESDLVHGETVHRLVIRIGRHSYPWEILERTSKVPHDPTPQEIQQQKRQPWLRIPKYDENPDGRLTIATPSGGYQTVSLAYSDASRWTLESRLGHFLRDVEEASARAEQERKVREQREAARQRNWHQSIRDGRERQVRKHRIDAILLQVDQWSLAEKIRAFCAKAESRFPENTPKATAEWLSWARHHADSLDPLTSPPTAPADPPATIRALEEHLHGDLRAFPWPYDAQGRWIAKEDHPDDG</sequence>
<dbReference type="Proteomes" id="UP001551482">
    <property type="component" value="Unassembled WGS sequence"/>
</dbReference>
<comment type="caution">
    <text evidence="1">The sequence shown here is derived from an EMBL/GenBank/DDBJ whole genome shotgun (WGS) entry which is preliminary data.</text>
</comment>
<evidence type="ECO:0000313" key="2">
    <source>
        <dbReference type="Proteomes" id="UP001551482"/>
    </source>
</evidence>
<protein>
    <recommendedName>
        <fullName evidence="3">PE-PGRS family protein</fullName>
    </recommendedName>
</protein>
<proteinExistence type="predicted"/>
<accession>A0ABV3D9I2</accession>